<proteinExistence type="predicted"/>
<reference evidence="2" key="1">
    <citation type="submission" date="2019-12" db="EMBL/GenBank/DDBJ databases">
        <title>Genome sequencing and annotation of Brassica cretica.</title>
        <authorList>
            <person name="Studholme D.J."/>
            <person name="Sarris P."/>
        </authorList>
    </citation>
    <scope>NUCLEOTIDE SEQUENCE</scope>
    <source>
        <strain evidence="2">PFS-109/04</strain>
        <tissue evidence="2">Leaf</tissue>
    </source>
</reference>
<gene>
    <name evidence="2" type="ORF">F2Q69_00059839</name>
</gene>
<name>A0A8S9REE7_BRACR</name>
<evidence type="ECO:0000313" key="2">
    <source>
        <dbReference type="EMBL" id="KAF3571364.1"/>
    </source>
</evidence>
<feature type="region of interest" description="Disordered" evidence="1">
    <location>
        <begin position="1"/>
        <end position="36"/>
    </location>
</feature>
<evidence type="ECO:0000313" key="3">
    <source>
        <dbReference type="Proteomes" id="UP000712600"/>
    </source>
</evidence>
<dbReference type="AlphaFoldDB" id="A0A8S9REE7"/>
<organism evidence="2 3">
    <name type="scientific">Brassica cretica</name>
    <name type="common">Mustard</name>
    <dbReference type="NCBI Taxonomy" id="69181"/>
    <lineage>
        <taxon>Eukaryota</taxon>
        <taxon>Viridiplantae</taxon>
        <taxon>Streptophyta</taxon>
        <taxon>Embryophyta</taxon>
        <taxon>Tracheophyta</taxon>
        <taxon>Spermatophyta</taxon>
        <taxon>Magnoliopsida</taxon>
        <taxon>eudicotyledons</taxon>
        <taxon>Gunneridae</taxon>
        <taxon>Pentapetalae</taxon>
        <taxon>rosids</taxon>
        <taxon>malvids</taxon>
        <taxon>Brassicales</taxon>
        <taxon>Brassicaceae</taxon>
        <taxon>Brassiceae</taxon>
        <taxon>Brassica</taxon>
    </lineage>
</organism>
<protein>
    <submittedName>
        <fullName evidence="2">Uncharacterized protein</fullName>
    </submittedName>
</protein>
<comment type="caution">
    <text evidence="2">The sequence shown here is derived from an EMBL/GenBank/DDBJ whole genome shotgun (WGS) entry which is preliminary data.</text>
</comment>
<evidence type="ECO:0000256" key="1">
    <source>
        <dbReference type="SAM" id="MobiDB-lite"/>
    </source>
</evidence>
<dbReference type="Proteomes" id="UP000712600">
    <property type="component" value="Unassembled WGS sequence"/>
</dbReference>
<sequence length="102" mass="11931">MFDNMKNVEGAVSVRDKRGEIESADTMDETEKKDLEGGYETEYEEGILCFNRVWIFCSVYTQNMIIFLHNTTHVQESNTQNITNKYIKLIAYISLNTRYQTT</sequence>
<dbReference type="EMBL" id="QGKX02000095">
    <property type="protein sequence ID" value="KAF3571364.1"/>
    <property type="molecule type" value="Genomic_DNA"/>
</dbReference>
<accession>A0A8S9REE7</accession>